<evidence type="ECO:0000313" key="2">
    <source>
        <dbReference type="Proteomes" id="UP000692954"/>
    </source>
</evidence>
<keyword evidence="2" id="KW-1185">Reference proteome</keyword>
<protein>
    <submittedName>
        <fullName evidence="1">Uncharacterized protein</fullName>
    </submittedName>
</protein>
<organism evidence="1 2">
    <name type="scientific">Paramecium sonneborni</name>
    <dbReference type="NCBI Taxonomy" id="65129"/>
    <lineage>
        <taxon>Eukaryota</taxon>
        <taxon>Sar</taxon>
        <taxon>Alveolata</taxon>
        <taxon>Ciliophora</taxon>
        <taxon>Intramacronucleata</taxon>
        <taxon>Oligohymenophorea</taxon>
        <taxon>Peniculida</taxon>
        <taxon>Parameciidae</taxon>
        <taxon>Paramecium</taxon>
    </lineage>
</organism>
<evidence type="ECO:0000313" key="1">
    <source>
        <dbReference type="EMBL" id="CAD8124432.1"/>
    </source>
</evidence>
<proteinExistence type="predicted"/>
<reference evidence="1" key="1">
    <citation type="submission" date="2021-01" db="EMBL/GenBank/DDBJ databases">
        <authorList>
            <consortium name="Genoscope - CEA"/>
            <person name="William W."/>
        </authorList>
    </citation>
    <scope>NUCLEOTIDE SEQUENCE</scope>
</reference>
<comment type="caution">
    <text evidence="1">The sequence shown here is derived from an EMBL/GenBank/DDBJ whole genome shotgun (WGS) entry which is preliminary data.</text>
</comment>
<accession>A0A8S1RB13</accession>
<dbReference type="EMBL" id="CAJJDN010000151">
    <property type="protein sequence ID" value="CAD8124432.1"/>
    <property type="molecule type" value="Genomic_DNA"/>
</dbReference>
<dbReference type="Proteomes" id="UP000692954">
    <property type="component" value="Unassembled WGS sequence"/>
</dbReference>
<sequence>MLKLDGLKKRGLQSEIQIYGQFSNVAEKKLSTLSRCLLNKRSIVLVDKARANIDSK</sequence>
<name>A0A8S1RB13_9CILI</name>
<dbReference type="AlphaFoldDB" id="A0A8S1RB13"/>
<gene>
    <name evidence="1" type="ORF">PSON_ATCC_30995.1.T1510031</name>
</gene>